<evidence type="ECO:0000256" key="12">
    <source>
        <dbReference type="ARBA" id="ARBA00049091"/>
    </source>
</evidence>
<dbReference type="AlphaFoldDB" id="U6B5B1"/>
<dbReference type="STRING" id="1261131.lam_431"/>
<dbReference type="RefSeq" id="WP_007557189.1">
    <property type="nucleotide sequence ID" value="NC_022793.1"/>
</dbReference>
<comment type="similarity">
    <text evidence="10">Belongs to the peroxiredoxin family. BCP/PrxQ subfamily.</text>
</comment>
<dbReference type="HOGENOM" id="CLU_042529_14_1_5"/>
<evidence type="ECO:0000256" key="11">
    <source>
        <dbReference type="ARBA" id="ARBA00042639"/>
    </source>
</evidence>
<dbReference type="InterPro" id="IPR036249">
    <property type="entry name" value="Thioredoxin-like_sf"/>
</dbReference>
<sequence>MTNLSLGNNAPDFTLPSTCGKEITLSELRGSTIVLYFYPKDDTIGCTTEAIDFSKLNNEFKKESAVVIGISPDTITSHDKFCKKHDLSIKLLSDESKISLNAYGVWKEKSMFGKKYMGVERTTVLIDKNGIVSKIWNNVKVKGHANEVLNYLKNLYK</sequence>
<feature type="domain" description="Thioredoxin" evidence="14">
    <location>
        <begin position="4"/>
        <end position="157"/>
    </location>
</feature>
<dbReference type="InterPro" id="IPR013766">
    <property type="entry name" value="Thioredoxin_domain"/>
</dbReference>
<dbReference type="EMBL" id="CP006604">
    <property type="protein sequence ID" value="AHA27793.1"/>
    <property type="molecule type" value="Genomic_DNA"/>
</dbReference>
<evidence type="ECO:0000259" key="14">
    <source>
        <dbReference type="PROSITE" id="PS51352"/>
    </source>
</evidence>
<dbReference type="PIRSF" id="PIRSF000239">
    <property type="entry name" value="AHPC"/>
    <property type="match status" value="1"/>
</dbReference>
<dbReference type="PATRIC" id="fig|1261131.3.peg.412"/>
<dbReference type="Pfam" id="PF00578">
    <property type="entry name" value="AhpC-TSA"/>
    <property type="match status" value="1"/>
</dbReference>
<dbReference type="EC" id="1.11.1.24" evidence="3"/>
<keyword evidence="7" id="KW-1015">Disulfide bond</keyword>
<reference evidence="15 16" key="1">
    <citation type="journal article" date="2014" name="Mol. Plant Microbe Interact.">
        <title>The complete genome sequence of Candidatus Liberibacter americanus, associated with citrus Huanglongbing.</title>
        <authorList>
            <person name="Wulff N.A."/>
            <person name="Zhang S."/>
            <person name="Setubal J.C."/>
            <person name="Almeida N.F."/>
            <person name="Martins E.C."/>
            <person name="Harakava R."/>
            <person name="Kumar D."/>
            <person name="Rangel L.T."/>
            <person name="Foissac X."/>
            <person name="Bove J."/>
            <person name="Gabriel D.W."/>
        </authorList>
    </citation>
    <scope>NUCLEOTIDE SEQUENCE [LARGE SCALE GENOMIC DNA]</scope>
    <source>
        <strain evidence="15 16">Sao Paulo</strain>
    </source>
</reference>
<evidence type="ECO:0000256" key="3">
    <source>
        <dbReference type="ARBA" id="ARBA00013017"/>
    </source>
</evidence>
<dbReference type="CDD" id="cd03017">
    <property type="entry name" value="PRX_BCP"/>
    <property type="match status" value="1"/>
</dbReference>
<dbReference type="SUPFAM" id="SSF52833">
    <property type="entry name" value="Thioredoxin-like"/>
    <property type="match status" value="1"/>
</dbReference>
<name>U6B5B1_9HYPH</name>
<evidence type="ECO:0000256" key="4">
    <source>
        <dbReference type="ARBA" id="ARBA00022559"/>
    </source>
</evidence>
<dbReference type="KEGG" id="lar:lam_431"/>
<evidence type="ECO:0000256" key="6">
    <source>
        <dbReference type="ARBA" id="ARBA00023002"/>
    </source>
</evidence>
<dbReference type="InterPro" id="IPR050924">
    <property type="entry name" value="Peroxiredoxin_BCP/PrxQ"/>
</dbReference>
<dbReference type="GO" id="GO:0005737">
    <property type="term" value="C:cytoplasm"/>
    <property type="evidence" value="ECO:0007669"/>
    <property type="project" value="TreeGrafter"/>
</dbReference>
<dbReference type="Proteomes" id="UP000017862">
    <property type="component" value="Chromosome"/>
</dbReference>
<evidence type="ECO:0000313" key="15">
    <source>
        <dbReference type="EMBL" id="AHA27793.1"/>
    </source>
</evidence>
<evidence type="ECO:0000256" key="1">
    <source>
        <dbReference type="ARBA" id="ARBA00003330"/>
    </source>
</evidence>
<organism evidence="15 16">
    <name type="scientific">Candidatus Liberibacter americanus str. Sao Paulo</name>
    <dbReference type="NCBI Taxonomy" id="1261131"/>
    <lineage>
        <taxon>Bacteria</taxon>
        <taxon>Pseudomonadati</taxon>
        <taxon>Pseudomonadota</taxon>
        <taxon>Alphaproteobacteria</taxon>
        <taxon>Hyphomicrobiales</taxon>
        <taxon>Rhizobiaceae</taxon>
        <taxon>Liberibacter</taxon>
    </lineage>
</organism>
<keyword evidence="5" id="KW-0049">Antioxidant</keyword>
<evidence type="ECO:0000256" key="13">
    <source>
        <dbReference type="PIRSR" id="PIRSR000239-1"/>
    </source>
</evidence>
<dbReference type="PANTHER" id="PTHR42801:SF4">
    <property type="entry name" value="AHPC_TSA FAMILY PROTEIN"/>
    <property type="match status" value="1"/>
</dbReference>
<dbReference type="GO" id="GO:0008379">
    <property type="term" value="F:thioredoxin peroxidase activity"/>
    <property type="evidence" value="ECO:0007669"/>
    <property type="project" value="TreeGrafter"/>
</dbReference>
<feature type="active site" description="Cysteine sulfenic acid (-SOH) intermediate; for peroxidase activity" evidence="13">
    <location>
        <position position="46"/>
    </location>
</feature>
<dbReference type="PANTHER" id="PTHR42801">
    <property type="entry name" value="THIOREDOXIN-DEPENDENT PEROXIDE REDUCTASE"/>
    <property type="match status" value="1"/>
</dbReference>
<evidence type="ECO:0000256" key="10">
    <source>
        <dbReference type="ARBA" id="ARBA00038489"/>
    </source>
</evidence>
<evidence type="ECO:0000256" key="8">
    <source>
        <dbReference type="ARBA" id="ARBA00023284"/>
    </source>
</evidence>
<evidence type="ECO:0000313" key="16">
    <source>
        <dbReference type="Proteomes" id="UP000017862"/>
    </source>
</evidence>
<keyword evidence="6" id="KW-0560">Oxidoreductase</keyword>
<proteinExistence type="inferred from homology"/>
<dbReference type="Gene3D" id="3.40.30.10">
    <property type="entry name" value="Glutaredoxin"/>
    <property type="match status" value="1"/>
</dbReference>
<protein>
    <recommendedName>
        <fullName evidence="3">thioredoxin-dependent peroxiredoxin</fullName>
        <ecNumber evidence="3">1.11.1.24</ecNumber>
    </recommendedName>
    <alternativeName>
        <fullName evidence="9">Thioredoxin peroxidase</fullName>
    </alternativeName>
    <alternativeName>
        <fullName evidence="11">Thioredoxin-dependent peroxiredoxin Bcp</fullName>
    </alternativeName>
</protein>
<comment type="function">
    <text evidence="1">Thiol-specific peroxidase that catalyzes the reduction of hydrogen peroxide and organic hydroperoxides to water and alcohols, respectively. Plays a role in cell protection against oxidative stress by detoxifying peroxides and as sensor of hydrogen peroxide-mediated signaling events.</text>
</comment>
<dbReference type="eggNOG" id="COG1225">
    <property type="taxonomic scope" value="Bacteria"/>
</dbReference>
<keyword evidence="16" id="KW-1185">Reference proteome</keyword>
<comment type="subunit">
    <text evidence="2">Monomer.</text>
</comment>
<dbReference type="InterPro" id="IPR000866">
    <property type="entry name" value="AhpC/TSA"/>
</dbReference>
<dbReference type="GO" id="GO:0045454">
    <property type="term" value="P:cell redox homeostasis"/>
    <property type="evidence" value="ECO:0007669"/>
    <property type="project" value="TreeGrafter"/>
</dbReference>
<keyword evidence="8" id="KW-0676">Redox-active center</keyword>
<comment type="catalytic activity">
    <reaction evidence="12">
        <text>a hydroperoxide + [thioredoxin]-dithiol = an alcohol + [thioredoxin]-disulfide + H2O</text>
        <dbReference type="Rhea" id="RHEA:62620"/>
        <dbReference type="Rhea" id="RHEA-COMP:10698"/>
        <dbReference type="Rhea" id="RHEA-COMP:10700"/>
        <dbReference type="ChEBI" id="CHEBI:15377"/>
        <dbReference type="ChEBI" id="CHEBI:29950"/>
        <dbReference type="ChEBI" id="CHEBI:30879"/>
        <dbReference type="ChEBI" id="CHEBI:35924"/>
        <dbReference type="ChEBI" id="CHEBI:50058"/>
        <dbReference type="EC" id="1.11.1.24"/>
    </reaction>
</comment>
<dbReference type="NCBIfam" id="NF006960">
    <property type="entry name" value="PRK09437.1"/>
    <property type="match status" value="1"/>
</dbReference>
<dbReference type="GO" id="GO:0034599">
    <property type="term" value="P:cellular response to oxidative stress"/>
    <property type="evidence" value="ECO:0007669"/>
    <property type="project" value="TreeGrafter"/>
</dbReference>
<dbReference type="FunFam" id="3.40.30.10:FF:000007">
    <property type="entry name" value="Thioredoxin-dependent thiol peroxidase"/>
    <property type="match status" value="1"/>
</dbReference>
<evidence type="ECO:0000256" key="5">
    <source>
        <dbReference type="ARBA" id="ARBA00022862"/>
    </source>
</evidence>
<gene>
    <name evidence="15" type="primary">bcp</name>
    <name evidence="15" type="ORF">lam_431</name>
</gene>
<evidence type="ECO:0000256" key="7">
    <source>
        <dbReference type="ARBA" id="ARBA00023157"/>
    </source>
</evidence>
<keyword evidence="4" id="KW-0575">Peroxidase</keyword>
<evidence type="ECO:0000256" key="9">
    <source>
        <dbReference type="ARBA" id="ARBA00032824"/>
    </source>
</evidence>
<dbReference type="InterPro" id="IPR024706">
    <property type="entry name" value="Peroxiredoxin_AhpC-typ"/>
</dbReference>
<evidence type="ECO:0000256" key="2">
    <source>
        <dbReference type="ARBA" id="ARBA00011245"/>
    </source>
</evidence>
<accession>U6B5B1</accession>
<dbReference type="PROSITE" id="PS51352">
    <property type="entry name" value="THIOREDOXIN_2"/>
    <property type="match status" value="1"/>
</dbReference>